<dbReference type="PANTHER" id="PTHR30329">
    <property type="entry name" value="STATOR ELEMENT OF FLAGELLAR MOTOR COMPLEX"/>
    <property type="match status" value="1"/>
</dbReference>
<evidence type="ECO:0000313" key="14">
    <source>
        <dbReference type="EMBL" id="SFM50290.1"/>
    </source>
</evidence>
<keyword evidence="4 10" id="KW-0472">Membrane</keyword>
<feature type="region of interest" description="Disordered" evidence="11">
    <location>
        <begin position="29"/>
        <end position="78"/>
    </location>
</feature>
<dbReference type="InterPro" id="IPR006665">
    <property type="entry name" value="OmpA-like"/>
</dbReference>
<evidence type="ECO:0000256" key="8">
    <source>
        <dbReference type="ARBA" id="ARBA00023306"/>
    </source>
</evidence>
<evidence type="ECO:0000256" key="10">
    <source>
        <dbReference type="PROSITE-ProRule" id="PRU00473"/>
    </source>
</evidence>
<keyword evidence="7 14" id="KW-0449">Lipoprotein</keyword>
<evidence type="ECO:0000256" key="11">
    <source>
        <dbReference type="SAM" id="MobiDB-lite"/>
    </source>
</evidence>
<evidence type="ECO:0000259" key="13">
    <source>
        <dbReference type="PROSITE" id="PS51123"/>
    </source>
</evidence>
<dbReference type="OrthoDB" id="9809164at2"/>
<reference evidence="14 15" key="1">
    <citation type="submission" date="2016-10" db="EMBL/GenBank/DDBJ databases">
        <authorList>
            <person name="de Groot N.N."/>
        </authorList>
    </citation>
    <scope>NUCLEOTIDE SEQUENCE [LARGE SCALE GENOMIC DNA]</scope>
    <source>
        <strain evidence="14 15">DSM 4180</strain>
    </source>
</reference>
<dbReference type="InterPro" id="IPR050330">
    <property type="entry name" value="Bact_OuterMem_StrucFunc"/>
</dbReference>
<keyword evidence="2 9" id="KW-0132">Cell division</keyword>
<evidence type="ECO:0000256" key="7">
    <source>
        <dbReference type="ARBA" id="ARBA00023288"/>
    </source>
</evidence>
<dbReference type="STRING" id="195064.SAMN05421721_107121"/>
<dbReference type="CDD" id="cd07185">
    <property type="entry name" value="OmpA_C-like"/>
    <property type="match status" value="1"/>
</dbReference>
<keyword evidence="3 12" id="KW-0732">Signal</keyword>
<dbReference type="RefSeq" id="WP_090485063.1">
    <property type="nucleotide sequence ID" value="NZ_FOUO01000007.1"/>
</dbReference>
<dbReference type="NCBIfam" id="TIGR02802">
    <property type="entry name" value="Pal_lipo"/>
    <property type="match status" value="1"/>
</dbReference>
<keyword evidence="5" id="KW-0564">Palmitate</keyword>
<organism evidence="14 15">
    <name type="scientific">Ectothiorhodospira mobilis</name>
    <dbReference type="NCBI Taxonomy" id="195064"/>
    <lineage>
        <taxon>Bacteria</taxon>
        <taxon>Pseudomonadati</taxon>
        <taxon>Pseudomonadota</taxon>
        <taxon>Gammaproteobacteria</taxon>
        <taxon>Chromatiales</taxon>
        <taxon>Ectothiorhodospiraceae</taxon>
        <taxon>Ectothiorhodospira</taxon>
    </lineage>
</organism>
<evidence type="ECO:0000256" key="2">
    <source>
        <dbReference type="ARBA" id="ARBA00022618"/>
    </source>
</evidence>
<protein>
    <recommendedName>
        <fullName evidence="9">Peptidoglycan-associated protein</fullName>
    </recommendedName>
</protein>
<evidence type="ECO:0000256" key="6">
    <source>
        <dbReference type="ARBA" id="ARBA00023237"/>
    </source>
</evidence>
<evidence type="ECO:0000313" key="15">
    <source>
        <dbReference type="Proteomes" id="UP000199556"/>
    </source>
</evidence>
<dbReference type="GO" id="GO:0009279">
    <property type="term" value="C:cell outer membrane"/>
    <property type="evidence" value="ECO:0007669"/>
    <property type="project" value="UniProtKB-SubCell"/>
</dbReference>
<keyword evidence="8 9" id="KW-0131">Cell cycle</keyword>
<keyword evidence="15" id="KW-1185">Reference proteome</keyword>
<keyword evidence="6" id="KW-0998">Cell outer membrane</keyword>
<evidence type="ECO:0000256" key="12">
    <source>
        <dbReference type="SAM" id="SignalP"/>
    </source>
</evidence>
<dbReference type="SUPFAM" id="SSF103088">
    <property type="entry name" value="OmpA-like"/>
    <property type="match status" value="1"/>
</dbReference>
<feature type="signal peptide" evidence="12">
    <location>
        <begin position="1"/>
        <end position="27"/>
    </location>
</feature>
<dbReference type="PROSITE" id="PS51123">
    <property type="entry name" value="OMPA_2"/>
    <property type="match status" value="1"/>
</dbReference>
<dbReference type="Pfam" id="PF00691">
    <property type="entry name" value="OmpA"/>
    <property type="match status" value="1"/>
</dbReference>
<dbReference type="GO" id="GO:0051301">
    <property type="term" value="P:cell division"/>
    <property type="evidence" value="ECO:0007669"/>
    <property type="project" value="UniProtKB-UniRule"/>
</dbReference>
<feature type="compositionally biased region" description="Basic and acidic residues" evidence="11">
    <location>
        <begin position="32"/>
        <end position="41"/>
    </location>
</feature>
<feature type="domain" description="OmpA-like" evidence="13">
    <location>
        <begin position="77"/>
        <end position="194"/>
    </location>
</feature>
<proteinExistence type="inferred from homology"/>
<gene>
    <name evidence="9" type="primary">pal</name>
    <name evidence="14" type="ORF">SAMN05421721_107121</name>
</gene>
<dbReference type="Proteomes" id="UP000199556">
    <property type="component" value="Unassembled WGS sequence"/>
</dbReference>
<dbReference type="InterPro" id="IPR036737">
    <property type="entry name" value="OmpA-like_sf"/>
</dbReference>
<dbReference type="AlphaFoldDB" id="A0A1I4REC3"/>
<evidence type="ECO:0000256" key="4">
    <source>
        <dbReference type="ARBA" id="ARBA00023136"/>
    </source>
</evidence>
<sequence length="195" mass="20562">MPVSNTGPTAFKILISFLLATTLAACATVDRSPGEGGDRTPADGSGGGAGDARGAGDAGVEVRGLGDGEGIALDPLEDPDSPLSQRVIHFGFDEASVPAQYLGLIAAHGDYLARNPEQTVRLEGHTDERGTREYNLALGERRARAVQRMLELQGASADQIQVVSYGEEMPVDPASNEAAWKQNRRVEIVYEGDQG</sequence>
<evidence type="ECO:0000256" key="1">
    <source>
        <dbReference type="ARBA" id="ARBA00004442"/>
    </source>
</evidence>
<comment type="subunit">
    <text evidence="9">The Tol-Pal system is composed of five core proteins: the inner membrane proteins TolA, TolQ and TolR, the periplasmic protein TolB and the outer membrane protein Pal. They form a network linking the inner and outer membranes and the peptidoglycan layer.</text>
</comment>
<evidence type="ECO:0000256" key="3">
    <source>
        <dbReference type="ARBA" id="ARBA00022729"/>
    </source>
</evidence>
<dbReference type="EMBL" id="FOUO01000007">
    <property type="protein sequence ID" value="SFM50290.1"/>
    <property type="molecule type" value="Genomic_DNA"/>
</dbReference>
<name>A0A1I4REC3_ECTMO</name>
<accession>A0A1I4REC3</accession>
<dbReference type="PANTHER" id="PTHR30329:SF21">
    <property type="entry name" value="LIPOPROTEIN YIAD-RELATED"/>
    <property type="match status" value="1"/>
</dbReference>
<feature type="compositionally biased region" description="Gly residues" evidence="11">
    <location>
        <begin position="44"/>
        <end position="57"/>
    </location>
</feature>
<dbReference type="PRINTS" id="PR01021">
    <property type="entry name" value="OMPADOMAIN"/>
</dbReference>
<dbReference type="InterPro" id="IPR006664">
    <property type="entry name" value="OMP_bac"/>
</dbReference>
<dbReference type="Gene3D" id="3.30.1330.60">
    <property type="entry name" value="OmpA-like domain"/>
    <property type="match status" value="1"/>
</dbReference>
<evidence type="ECO:0000256" key="9">
    <source>
        <dbReference type="HAMAP-Rule" id="MF_02204"/>
    </source>
</evidence>
<dbReference type="HAMAP" id="MF_02204">
    <property type="entry name" value="Pal"/>
    <property type="match status" value="1"/>
</dbReference>
<dbReference type="InterPro" id="IPR039001">
    <property type="entry name" value="Pal"/>
</dbReference>
<feature type="chain" id="PRO_5011532933" description="Peptidoglycan-associated protein" evidence="12">
    <location>
        <begin position="28"/>
        <end position="195"/>
    </location>
</feature>
<evidence type="ECO:0000256" key="5">
    <source>
        <dbReference type="ARBA" id="ARBA00023139"/>
    </source>
</evidence>
<comment type="similarity">
    <text evidence="9">Belongs to the Pal lipoprotein family.</text>
</comment>
<comment type="subcellular location">
    <subcellularLocation>
        <location evidence="1">Cell outer membrane</location>
    </subcellularLocation>
</comment>
<dbReference type="InterPro" id="IPR014169">
    <property type="entry name" value="Pal_lipo_C"/>
</dbReference>
<comment type="function">
    <text evidence="9">Part of the Tol-Pal system, which plays a role in outer membrane invagination during cell division and is important for maintaining outer membrane integrity.</text>
</comment>